<gene>
    <name evidence="2" type="ORF">PMAYCL1PPCAC_14894</name>
</gene>
<accession>A0AAN5HXC0</accession>
<evidence type="ECO:0008006" key="4">
    <source>
        <dbReference type="Google" id="ProtNLM"/>
    </source>
</evidence>
<dbReference type="PANTHER" id="PTHR22941">
    <property type="entry name" value="SERPENTINE RECEPTOR"/>
    <property type="match status" value="1"/>
</dbReference>
<evidence type="ECO:0000313" key="3">
    <source>
        <dbReference type="Proteomes" id="UP001328107"/>
    </source>
</evidence>
<evidence type="ECO:0000313" key="2">
    <source>
        <dbReference type="EMBL" id="GMR44699.1"/>
    </source>
</evidence>
<keyword evidence="1" id="KW-1133">Transmembrane helix</keyword>
<feature type="non-terminal residue" evidence="2">
    <location>
        <position position="1"/>
    </location>
</feature>
<protein>
    <recommendedName>
        <fullName evidence="4">G protein-coupled receptor</fullName>
    </recommendedName>
</protein>
<dbReference type="PANTHER" id="PTHR22941:SF26">
    <property type="entry name" value="SERPENTINE RECEPTOR, CLASS H"/>
    <property type="match status" value="1"/>
</dbReference>
<keyword evidence="1" id="KW-0472">Membrane</keyword>
<feature type="transmembrane region" description="Helical" evidence="1">
    <location>
        <begin position="62"/>
        <end position="87"/>
    </location>
</feature>
<dbReference type="AlphaFoldDB" id="A0AAN5HXC0"/>
<evidence type="ECO:0000256" key="1">
    <source>
        <dbReference type="SAM" id="Phobius"/>
    </source>
</evidence>
<dbReference type="InterPro" id="IPR019422">
    <property type="entry name" value="7TM_GPCR_serpentine_rcpt_Srh"/>
</dbReference>
<dbReference type="Pfam" id="PF10318">
    <property type="entry name" value="7TM_GPCR_Srh"/>
    <property type="match status" value="1"/>
</dbReference>
<dbReference type="EMBL" id="BTRK01000004">
    <property type="protein sequence ID" value="GMR44699.1"/>
    <property type="molecule type" value="Genomic_DNA"/>
</dbReference>
<organism evidence="2 3">
    <name type="scientific">Pristionchus mayeri</name>
    <dbReference type="NCBI Taxonomy" id="1317129"/>
    <lineage>
        <taxon>Eukaryota</taxon>
        <taxon>Metazoa</taxon>
        <taxon>Ecdysozoa</taxon>
        <taxon>Nematoda</taxon>
        <taxon>Chromadorea</taxon>
        <taxon>Rhabditida</taxon>
        <taxon>Rhabditina</taxon>
        <taxon>Diplogasteromorpha</taxon>
        <taxon>Diplogasteroidea</taxon>
        <taxon>Neodiplogasteridae</taxon>
        <taxon>Pristionchus</taxon>
    </lineage>
</organism>
<sequence>RKFVLPEEIDSEPMQFFLPISLQDDIFRAQRIVFVISTILNIISLTCLLKQTPPHQSTIKNYLIYIQVLLIINDVYLDVMFAPIPLFPVIAGYCVGILCKAKVSIRTQLAILIIFLANIGVAIIVCVMYRHQTILMDRDRFKM</sequence>
<reference evidence="3" key="1">
    <citation type="submission" date="2022-10" db="EMBL/GenBank/DDBJ databases">
        <title>Genome assembly of Pristionchus species.</title>
        <authorList>
            <person name="Yoshida K."/>
            <person name="Sommer R.J."/>
        </authorList>
    </citation>
    <scope>NUCLEOTIDE SEQUENCE [LARGE SCALE GENOMIC DNA]</scope>
    <source>
        <strain evidence="3">RS5460</strain>
    </source>
</reference>
<dbReference type="Proteomes" id="UP001328107">
    <property type="component" value="Unassembled WGS sequence"/>
</dbReference>
<name>A0AAN5HXC0_9BILA</name>
<comment type="caution">
    <text evidence="2">The sequence shown here is derived from an EMBL/GenBank/DDBJ whole genome shotgun (WGS) entry which is preliminary data.</text>
</comment>
<feature type="transmembrane region" description="Helical" evidence="1">
    <location>
        <begin position="107"/>
        <end position="129"/>
    </location>
</feature>
<dbReference type="InterPro" id="IPR053220">
    <property type="entry name" value="Nematode_rcpt-like_serp_H"/>
</dbReference>
<feature type="non-terminal residue" evidence="2">
    <location>
        <position position="143"/>
    </location>
</feature>
<proteinExistence type="predicted"/>
<keyword evidence="3" id="KW-1185">Reference proteome</keyword>
<keyword evidence="1" id="KW-0812">Transmembrane</keyword>
<feature type="transmembrane region" description="Helical" evidence="1">
    <location>
        <begin position="32"/>
        <end position="50"/>
    </location>
</feature>